<gene>
    <name evidence="2" type="ORF">KC01_LOCUS41246</name>
</gene>
<evidence type="ECO:0000313" key="3">
    <source>
        <dbReference type="Proteomes" id="UP001497482"/>
    </source>
</evidence>
<dbReference type="AlphaFoldDB" id="A0AAV2MPL6"/>
<evidence type="ECO:0000256" key="1">
    <source>
        <dbReference type="SAM" id="MobiDB-lite"/>
    </source>
</evidence>
<sequence>MHWSPEHAASLAQWPEQHLDVSSTTSPPSALKHEPFSAARRGLHAPPGYPWASDDISALTASSLLKRYAEKYVSGVDLAYERAAPTPAGFAEPTGFLKTEPDPWPPLDCYGSLEKVPATGSVTVVSNLTSDSYSAGAEEEG</sequence>
<organism evidence="2 3">
    <name type="scientific">Knipowitschia caucasica</name>
    <name type="common">Caucasian dwarf goby</name>
    <name type="synonym">Pomatoschistus caucasicus</name>
    <dbReference type="NCBI Taxonomy" id="637954"/>
    <lineage>
        <taxon>Eukaryota</taxon>
        <taxon>Metazoa</taxon>
        <taxon>Chordata</taxon>
        <taxon>Craniata</taxon>
        <taxon>Vertebrata</taxon>
        <taxon>Euteleostomi</taxon>
        <taxon>Actinopterygii</taxon>
        <taxon>Neopterygii</taxon>
        <taxon>Teleostei</taxon>
        <taxon>Neoteleostei</taxon>
        <taxon>Acanthomorphata</taxon>
        <taxon>Gobiaria</taxon>
        <taxon>Gobiiformes</taxon>
        <taxon>Gobioidei</taxon>
        <taxon>Gobiidae</taxon>
        <taxon>Gobiinae</taxon>
        <taxon>Knipowitschia</taxon>
    </lineage>
</organism>
<dbReference type="Proteomes" id="UP001497482">
    <property type="component" value="Chromosome 9"/>
</dbReference>
<keyword evidence="3" id="KW-1185">Reference proteome</keyword>
<name>A0AAV2MPL6_KNICA</name>
<feature type="region of interest" description="Disordered" evidence="1">
    <location>
        <begin position="1"/>
        <end position="52"/>
    </location>
</feature>
<accession>A0AAV2MPL6</accession>
<dbReference type="EMBL" id="OZ035831">
    <property type="protein sequence ID" value="CAL1615264.1"/>
    <property type="molecule type" value="Genomic_DNA"/>
</dbReference>
<protein>
    <submittedName>
        <fullName evidence="2">Uncharacterized protein</fullName>
    </submittedName>
</protein>
<evidence type="ECO:0000313" key="2">
    <source>
        <dbReference type="EMBL" id="CAL1615264.1"/>
    </source>
</evidence>
<proteinExistence type="predicted"/>
<reference evidence="2 3" key="1">
    <citation type="submission" date="2024-04" db="EMBL/GenBank/DDBJ databases">
        <authorList>
            <person name="Waldvogel A.-M."/>
            <person name="Schoenle A."/>
        </authorList>
    </citation>
    <scope>NUCLEOTIDE SEQUENCE [LARGE SCALE GENOMIC DNA]</scope>
</reference>